<evidence type="ECO:0000256" key="7">
    <source>
        <dbReference type="ARBA" id="ARBA00022833"/>
    </source>
</evidence>
<comment type="cofactor">
    <cofactor evidence="1">
        <name>Zn(2+)</name>
        <dbReference type="ChEBI" id="CHEBI:29105"/>
    </cofactor>
</comment>
<keyword evidence="7" id="KW-0862">Zinc</keyword>
<organism evidence="11 12">
    <name type="scientific">Orchesella dallaii</name>
    <dbReference type="NCBI Taxonomy" id="48710"/>
    <lineage>
        <taxon>Eukaryota</taxon>
        <taxon>Metazoa</taxon>
        <taxon>Ecdysozoa</taxon>
        <taxon>Arthropoda</taxon>
        <taxon>Hexapoda</taxon>
        <taxon>Collembola</taxon>
        <taxon>Entomobryomorpha</taxon>
        <taxon>Entomobryoidea</taxon>
        <taxon>Orchesellidae</taxon>
        <taxon>Orchesellinae</taxon>
        <taxon>Orchesella</taxon>
    </lineage>
</organism>
<dbReference type="PANTHER" id="PTHR12147:SF56">
    <property type="entry name" value="AMINOPEPTIDASE YDR415C-RELATED"/>
    <property type="match status" value="1"/>
</dbReference>
<dbReference type="PANTHER" id="PTHR12147">
    <property type="entry name" value="METALLOPEPTIDASE M28 FAMILY MEMBER"/>
    <property type="match status" value="1"/>
</dbReference>
<comment type="similarity">
    <text evidence="8">Belongs to the peptidase M28 family. M28E subfamily.</text>
</comment>
<evidence type="ECO:0000256" key="6">
    <source>
        <dbReference type="ARBA" id="ARBA00022801"/>
    </source>
</evidence>
<evidence type="ECO:0000256" key="1">
    <source>
        <dbReference type="ARBA" id="ARBA00001947"/>
    </source>
</evidence>
<name>A0ABP1QNX2_9HEXA</name>
<feature type="domain" description="Peptidase M28" evidence="10">
    <location>
        <begin position="157"/>
        <end position="349"/>
    </location>
</feature>
<evidence type="ECO:0000256" key="4">
    <source>
        <dbReference type="ARBA" id="ARBA00022723"/>
    </source>
</evidence>
<evidence type="ECO:0000259" key="10">
    <source>
        <dbReference type="Pfam" id="PF04389"/>
    </source>
</evidence>
<evidence type="ECO:0000256" key="9">
    <source>
        <dbReference type="SAM" id="SignalP"/>
    </source>
</evidence>
<gene>
    <name evidence="11" type="ORF">ODALV1_LOCUS13304</name>
</gene>
<feature type="signal peptide" evidence="9">
    <location>
        <begin position="1"/>
        <end position="19"/>
    </location>
</feature>
<dbReference type="Proteomes" id="UP001642540">
    <property type="component" value="Unassembled WGS sequence"/>
</dbReference>
<evidence type="ECO:0000256" key="5">
    <source>
        <dbReference type="ARBA" id="ARBA00022729"/>
    </source>
</evidence>
<evidence type="ECO:0000256" key="3">
    <source>
        <dbReference type="ARBA" id="ARBA00022670"/>
    </source>
</evidence>
<reference evidence="11 12" key="1">
    <citation type="submission" date="2024-08" db="EMBL/GenBank/DDBJ databases">
        <authorList>
            <person name="Cucini C."/>
            <person name="Frati F."/>
        </authorList>
    </citation>
    <scope>NUCLEOTIDE SEQUENCE [LARGE SCALE GENOMIC DNA]</scope>
</reference>
<keyword evidence="2" id="KW-0031">Aminopeptidase</keyword>
<dbReference type="EMBL" id="CAXLJM020000041">
    <property type="protein sequence ID" value="CAL8109374.1"/>
    <property type="molecule type" value="Genomic_DNA"/>
</dbReference>
<accession>A0ABP1QNX2</accession>
<feature type="chain" id="PRO_5045675526" description="Peptidase M28 domain-containing protein" evidence="9">
    <location>
        <begin position="20"/>
        <end position="371"/>
    </location>
</feature>
<dbReference type="Pfam" id="PF04389">
    <property type="entry name" value="Peptidase_M28"/>
    <property type="match status" value="1"/>
</dbReference>
<evidence type="ECO:0000256" key="2">
    <source>
        <dbReference type="ARBA" id="ARBA00022438"/>
    </source>
</evidence>
<comment type="caution">
    <text evidence="11">The sequence shown here is derived from an EMBL/GenBank/DDBJ whole genome shotgun (WGS) entry which is preliminary data.</text>
</comment>
<keyword evidence="5 9" id="KW-0732">Signal</keyword>
<keyword evidence="6" id="KW-0378">Hydrolase</keyword>
<keyword evidence="12" id="KW-1185">Reference proteome</keyword>
<sequence>MKTLQVFLIASIGILLASAIPLELQGKRRLIKVSEFEPPKWLEEKEIWGLIEKDIKFMDITEIKNFPELKPEISQNKGIPTRLRYEALVKQAFGNIDLGRIQTFIQTFSDFHNRYYDAETGVTSQRWLLEQVTASTRGYAGSVSVIEIEHTWLQKSIIARIEGADPTLGSELVILGAHQDSINTNGITLRAPGADDNASGCITVLETLRAIVANGIIPNRTVEFHFYSGEERGLLGSLDIAQRYREANVSVAGMINFDVVGYYVDGQDDIAIVTDYVDNELTQFLRVLIDGYLVFGRRQRECGYACSDHAAWTQHGFPAARPTQAIRNGQMHTLNDTIETVSFVQVREFVKLATGFLVELADVSSVVANSG</sequence>
<dbReference type="InterPro" id="IPR007484">
    <property type="entry name" value="Peptidase_M28"/>
</dbReference>
<evidence type="ECO:0000313" key="11">
    <source>
        <dbReference type="EMBL" id="CAL8109374.1"/>
    </source>
</evidence>
<protein>
    <recommendedName>
        <fullName evidence="10">Peptidase M28 domain-containing protein</fullName>
    </recommendedName>
</protein>
<dbReference type="Gene3D" id="3.40.630.10">
    <property type="entry name" value="Zn peptidases"/>
    <property type="match status" value="1"/>
</dbReference>
<evidence type="ECO:0000256" key="8">
    <source>
        <dbReference type="ARBA" id="ARBA00043962"/>
    </source>
</evidence>
<keyword evidence="4" id="KW-0479">Metal-binding</keyword>
<dbReference type="InterPro" id="IPR045175">
    <property type="entry name" value="M28_fam"/>
</dbReference>
<dbReference type="SUPFAM" id="SSF53187">
    <property type="entry name" value="Zn-dependent exopeptidases"/>
    <property type="match status" value="1"/>
</dbReference>
<proteinExistence type="inferred from homology"/>
<keyword evidence="3" id="KW-0645">Protease</keyword>
<evidence type="ECO:0000313" key="12">
    <source>
        <dbReference type="Proteomes" id="UP001642540"/>
    </source>
</evidence>